<feature type="zinc finger region" description="C3H1-type" evidence="5">
    <location>
        <begin position="198"/>
        <end position="226"/>
    </location>
</feature>
<dbReference type="GO" id="GO:0003729">
    <property type="term" value="F:mRNA binding"/>
    <property type="evidence" value="ECO:0007669"/>
    <property type="project" value="InterPro"/>
</dbReference>
<dbReference type="Proteomes" id="UP001652623">
    <property type="component" value="Chromosome 1"/>
</dbReference>
<evidence type="ECO:0000313" key="8">
    <source>
        <dbReference type="Proteomes" id="UP001652623"/>
    </source>
</evidence>
<accession>A0A6P4AJ69</accession>
<gene>
    <name evidence="9" type="primary">LOC107429658</name>
</gene>
<feature type="zinc finger region" description="C3H1-type" evidence="5">
    <location>
        <begin position="134"/>
        <end position="161"/>
    </location>
</feature>
<reference evidence="8" key="1">
    <citation type="submission" date="2025-05" db="UniProtKB">
        <authorList>
            <consortium name="RefSeq"/>
        </authorList>
    </citation>
    <scope>NUCLEOTIDE SEQUENCE [LARGE SCALE GENOMIC DNA]</scope>
</reference>
<evidence type="ECO:0000256" key="6">
    <source>
        <dbReference type="SAM" id="MobiDB-lite"/>
    </source>
</evidence>
<feature type="compositionally biased region" description="Polar residues" evidence="6">
    <location>
        <begin position="28"/>
        <end position="43"/>
    </location>
</feature>
<keyword evidence="3 5" id="KW-0863">Zinc-finger</keyword>
<dbReference type="InterPro" id="IPR036855">
    <property type="entry name" value="Znf_CCCH_sf"/>
</dbReference>
<feature type="domain" description="C3H1-type" evidence="7">
    <location>
        <begin position="134"/>
        <end position="161"/>
    </location>
</feature>
<evidence type="ECO:0000256" key="3">
    <source>
        <dbReference type="ARBA" id="ARBA00022771"/>
    </source>
</evidence>
<dbReference type="GO" id="GO:0010468">
    <property type="term" value="P:regulation of gene expression"/>
    <property type="evidence" value="ECO:0007669"/>
    <property type="project" value="UniProtKB-ARBA"/>
</dbReference>
<dbReference type="AlphaFoldDB" id="A0A6P4AJ69"/>
<dbReference type="GeneID" id="107429658"/>
<keyword evidence="4 5" id="KW-0862">Zinc</keyword>
<keyword evidence="1 5" id="KW-0479">Metal-binding</keyword>
<dbReference type="PROSITE" id="PS50103">
    <property type="entry name" value="ZF_C3H1"/>
    <property type="match status" value="3"/>
</dbReference>
<dbReference type="Gene3D" id="4.10.1000.10">
    <property type="entry name" value="Zinc finger, CCCH-type"/>
    <property type="match status" value="3"/>
</dbReference>
<evidence type="ECO:0000313" key="9">
    <source>
        <dbReference type="RefSeq" id="XP_015895876.1"/>
    </source>
</evidence>
<evidence type="ECO:0000256" key="4">
    <source>
        <dbReference type="ARBA" id="ARBA00022833"/>
    </source>
</evidence>
<feature type="domain" description="C3H1-type" evidence="7">
    <location>
        <begin position="198"/>
        <end position="226"/>
    </location>
</feature>
<dbReference type="InterPro" id="IPR045877">
    <property type="entry name" value="ZFP36-like"/>
</dbReference>
<feature type="region of interest" description="Disordered" evidence="6">
    <location>
        <begin position="27"/>
        <end position="61"/>
    </location>
</feature>
<dbReference type="KEGG" id="zju:107429658"/>
<dbReference type="GO" id="GO:0008270">
    <property type="term" value="F:zinc ion binding"/>
    <property type="evidence" value="ECO:0007669"/>
    <property type="project" value="UniProtKB-KW"/>
</dbReference>
<evidence type="ECO:0000256" key="2">
    <source>
        <dbReference type="ARBA" id="ARBA00022737"/>
    </source>
</evidence>
<dbReference type="InParanoid" id="A0A6P4AJ69"/>
<dbReference type="SUPFAM" id="SSF90229">
    <property type="entry name" value="CCCH zinc finger"/>
    <property type="match status" value="3"/>
</dbReference>
<dbReference type="InterPro" id="IPR000571">
    <property type="entry name" value="Znf_CCCH"/>
</dbReference>
<evidence type="ECO:0000256" key="5">
    <source>
        <dbReference type="PROSITE-ProRule" id="PRU00723"/>
    </source>
</evidence>
<organism evidence="8 9">
    <name type="scientific">Ziziphus jujuba</name>
    <name type="common">Chinese jujube</name>
    <name type="synonym">Ziziphus sativa</name>
    <dbReference type="NCBI Taxonomy" id="326968"/>
    <lineage>
        <taxon>Eukaryota</taxon>
        <taxon>Viridiplantae</taxon>
        <taxon>Streptophyta</taxon>
        <taxon>Embryophyta</taxon>
        <taxon>Tracheophyta</taxon>
        <taxon>Spermatophyta</taxon>
        <taxon>Magnoliopsida</taxon>
        <taxon>eudicotyledons</taxon>
        <taxon>Gunneridae</taxon>
        <taxon>Pentapetalae</taxon>
        <taxon>rosids</taxon>
        <taxon>fabids</taxon>
        <taxon>Rosales</taxon>
        <taxon>Rhamnaceae</taxon>
        <taxon>Paliureae</taxon>
        <taxon>Ziziphus</taxon>
    </lineage>
</organism>
<protein>
    <submittedName>
        <fullName evidence="9">Zinc finger CCCH domain-containing protein 39</fullName>
    </submittedName>
</protein>
<evidence type="ECO:0000256" key="1">
    <source>
        <dbReference type="ARBA" id="ARBA00022723"/>
    </source>
</evidence>
<dbReference type="FunFam" id="4.10.1000.10:FF:000003">
    <property type="entry name" value="Zinc finger CCCH domain-containing protein"/>
    <property type="match status" value="2"/>
</dbReference>
<name>A0A6P4AJ69_ZIZJJ</name>
<dbReference type="RefSeq" id="XP_015895876.1">
    <property type="nucleotide sequence ID" value="XM_016040390.4"/>
</dbReference>
<dbReference type="SMART" id="SM00356">
    <property type="entry name" value="ZnF_C3H1"/>
    <property type="match status" value="3"/>
</dbReference>
<dbReference type="FunCoup" id="A0A6P4AJ69">
    <property type="interactions" value="635"/>
</dbReference>
<feature type="zinc finger region" description="C3H1-type" evidence="5">
    <location>
        <begin position="273"/>
        <end position="301"/>
    </location>
</feature>
<dbReference type="Pfam" id="PF18044">
    <property type="entry name" value="zf-CCCH_4"/>
    <property type="match status" value="1"/>
</dbReference>
<proteinExistence type="predicted"/>
<feature type="compositionally biased region" description="Basic and acidic residues" evidence="6">
    <location>
        <begin position="82"/>
        <end position="100"/>
    </location>
</feature>
<reference evidence="9" key="2">
    <citation type="submission" date="2025-08" db="UniProtKB">
        <authorList>
            <consortium name="RefSeq"/>
        </authorList>
    </citation>
    <scope>IDENTIFICATION</scope>
    <source>
        <tissue evidence="9">Seedling</tissue>
    </source>
</reference>
<dbReference type="InterPro" id="IPR041367">
    <property type="entry name" value="Znf-CCCH_4"/>
</dbReference>
<dbReference type="PANTHER" id="PTHR12547">
    <property type="entry name" value="CCCH ZINC FINGER/TIS11-RELATED"/>
    <property type="match status" value="1"/>
</dbReference>
<dbReference type="Pfam" id="PF00642">
    <property type="entry name" value="zf-CCCH"/>
    <property type="match status" value="2"/>
</dbReference>
<dbReference type="FunFam" id="4.10.1000.10:FF:000037">
    <property type="entry name" value="Zinc finger CCCH domain-containing protein 39"/>
    <property type="match status" value="1"/>
</dbReference>
<dbReference type="PANTHER" id="PTHR12547:SF121">
    <property type="entry name" value="ZINC FINGER CCCH DOMAIN-CONTAINING PROTEIN 39"/>
    <property type="match status" value="1"/>
</dbReference>
<dbReference type="GO" id="GO:0051252">
    <property type="term" value="P:regulation of RNA metabolic process"/>
    <property type="evidence" value="ECO:0007669"/>
    <property type="project" value="UniProtKB-ARBA"/>
</dbReference>
<evidence type="ECO:0000259" key="7">
    <source>
        <dbReference type="PROSITE" id="PS50103"/>
    </source>
</evidence>
<feature type="region of interest" description="Disordered" evidence="6">
    <location>
        <begin position="80"/>
        <end position="115"/>
    </location>
</feature>
<sequence length="385" mass="43346">MSFPDPRPPFMRPYGMGSDAIGCWPQFPMNNEDQYSQLEQHQGPSFKRAKTSSEETQSTSMFYPSSSDSIACWPQFPINNEDQQHSQFDHQQQKKPRISEEGIQSNSLPFTPPPMNTRMIPPNAPVNKGTSNIFFKTRLCAKFKVGSCRNGENCNFAHGIEDMRQPPPNWQELVGTRFGDEDRSSSGNNNWDDDQKIIHRMKLCKKFYNGEECPYGDRCNFLHEDPSKFRDEMGRFRESAAISIGTTGPPVVNGTTSVIHSEDNRPVNIKPASWKTKICNKWEITGQCPFGEKCHFAHGQAELQLHVVRIEAEALNSGSFPTKPQVVAANDLSPSVNTNVASFDGEGKSKKCLLKWKGPKNINRIYADWLDDLPLGNNLPSKVEG</sequence>
<keyword evidence="2" id="KW-0677">Repeat</keyword>
<feature type="domain" description="C3H1-type" evidence="7">
    <location>
        <begin position="273"/>
        <end position="301"/>
    </location>
</feature>
<keyword evidence="8" id="KW-1185">Reference proteome</keyword>